<evidence type="ECO:0000313" key="1">
    <source>
        <dbReference type="EMBL" id="RVD88193.1"/>
    </source>
</evidence>
<dbReference type="Proteomes" id="UP000283090">
    <property type="component" value="Unassembled WGS sequence"/>
</dbReference>
<dbReference type="RefSeq" id="XP_067493737.1">
    <property type="nucleotide sequence ID" value="XM_067631164.1"/>
</dbReference>
<proteinExistence type="predicted"/>
<name>A0A437AAB3_ARTFL</name>
<protein>
    <submittedName>
        <fullName evidence="1">Uncharacterized protein</fullName>
    </submittedName>
</protein>
<gene>
    <name evidence="1" type="ORF">DFL_002388</name>
</gene>
<comment type="caution">
    <text evidence="1">The sequence shown here is derived from an EMBL/GenBank/DDBJ whole genome shotgun (WGS) entry which is preliminary data.</text>
</comment>
<dbReference type="AlphaFoldDB" id="A0A437AAB3"/>
<accession>A0A437AAB3</accession>
<sequence>MLSDSSRQQIGCIRKDHLCHRIIAILLERPLVCLKTQSAPLHDLEFEKSPMYSAPISTPWNKSVPPPTL</sequence>
<dbReference type="EMBL" id="SAEB01000003">
    <property type="protein sequence ID" value="RVD88193.1"/>
    <property type="molecule type" value="Genomic_DNA"/>
</dbReference>
<reference evidence="1 2" key="1">
    <citation type="submission" date="2019-01" db="EMBL/GenBank/DDBJ databases">
        <title>Intercellular communication is required for trap formation in the nematode-trapping fungus Duddingtonia flagrans.</title>
        <authorList>
            <person name="Youssar L."/>
            <person name="Wernet V."/>
            <person name="Hensel N."/>
            <person name="Hildebrandt H.-G."/>
            <person name="Fischer R."/>
        </authorList>
    </citation>
    <scope>NUCLEOTIDE SEQUENCE [LARGE SCALE GENOMIC DNA]</scope>
    <source>
        <strain evidence="1 2">CBS H-5679</strain>
    </source>
</reference>
<organism evidence="1 2">
    <name type="scientific">Arthrobotrys flagrans</name>
    <name type="common">Nematode-trapping fungus</name>
    <name type="synonym">Trichothecium flagrans</name>
    <dbReference type="NCBI Taxonomy" id="97331"/>
    <lineage>
        <taxon>Eukaryota</taxon>
        <taxon>Fungi</taxon>
        <taxon>Dikarya</taxon>
        <taxon>Ascomycota</taxon>
        <taxon>Pezizomycotina</taxon>
        <taxon>Orbiliomycetes</taxon>
        <taxon>Orbiliales</taxon>
        <taxon>Orbiliaceae</taxon>
        <taxon>Arthrobotrys</taxon>
    </lineage>
</organism>
<evidence type="ECO:0000313" key="2">
    <source>
        <dbReference type="Proteomes" id="UP000283090"/>
    </source>
</evidence>
<keyword evidence="2" id="KW-1185">Reference proteome</keyword>
<dbReference type="VEuPathDB" id="FungiDB:DFL_002388"/>
<dbReference type="GeneID" id="93584699"/>